<name>A0A6C0DSS3_9ZZZZ</name>
<dbReference type="AlphaFoldDB" id="A0A6C0DSS3"/>
<feature type="compositionally biased region" description="Basic residues" evidence="1">
    <location>
        <begin position="1"/>
        <end position="18"/>
    </location>
</feature>
<proteinExistence type="predicted"/>
<sequence>MTKSIKRNWKKGGTRKNRTTGSSSGLLQNFEKEITIKFLEMLNTTKLYHWKTYSYATHKATDELYGKLGESIDKFIEVLLGKAQNRINLLGTKSIKLRDMKSPEEFKNVIQEYKNYLVNLNSNKAMNLMSNTDLFNIRDEILGDLNQFLYLYTFK</sequence>
<protein>
    <submittedName>
        <fullName evidence="2">Uncharacterized protein</fullName>
    </submittedName>
</protein>
<dbReference type="EMBL" id="MN739668">
    <property type="protein sequence ID" value="QHT19572.1"/>
    <property type="molecule type" value="Genomic_DNA"/>
</dbReference>
<evidence type="ECO:0000313" key="2">
    <source>
        <dbReference type="EMBL" id="QHT19572.1"/>
    </source>
</evidence>
<reference evidence="2" key="1">
    <citation type="journal article" date="2020" name="Nature">
        <title>Giant virus diversity and host interactions through global metagenomics.</title>
        <authorList>
            <person name="Schulz F."/>
            <person name="Roux S."/>
            <person name="Paez-Espino D."/>
            <person name="Jungbluth S."/>
            <person name="Walsh D.A."/>
            <person name="Denef V.J."/>
            <person name="McMahon K.D."/>
            <person name="Konstantinidis K.T."/>
            <person name="Eloe-Fadrosh E.A."/>
            <person name="Kyrpides N.C."/>
            <person name="Woyke T."/>
        </authorList>
    </citation>
    <scope>NUCLEOTIDE SEQUENCE</scope>
    <source>
        <strain evidence="2">GVMAG-M-3300023174-5</strain>
    </source>
</reference>
<feature type="region of interest" description="Disordered" evidence="1">
    <location>
        <begin position="1"/>
        <end position="24"/>
    </location>
</feature>
<dbReference type="InterPro" id="IPR043876">
    <property type="entry name" value="DUF5856"/>
</dbReference>
<accession>A0A6C0DSS3</accession>
<evidence type="ECO:0000256" key="1">
    <source>
        <dbReference type="SAM" id="MobiDB-lite"/>
    </source>
</evidence>
<organism evidence="2">
    <name type="scientific">viral metagenome</name>
    <dbReference type="NCBI Taxonomy" id="1070528"/>
    <lineage>
        <taxon>unclassified sequences</taxon>
        <taxon>metagenomes</taxon>
        <taxon>organismal metagenomes</taxon>
    </lineage>
</organism>
<dbReference type="Pfam" id="PF19174">
    <property type="entry name" value="DUF5856"/>
    <property type="match status" value="1"/>
</dbReference>